<dbReference type="InParanoid" id="A0A0C2T572"/>
<dbReference type="OrthoDB" id="73901at2759"/>
<dbReference type="EMBL" id="KN818223">
    <property type="protein sequence ID" value="KIL71055.1"/>
    <property type="molecule type" value="Genomic_DNA"/>
</dbReference>
<dbReference type="STRING" id="946122.A0A0C2T572"/>
<evidence type="ECO:0000256" key="5">
    <source>
        <dbReference type="RuleBase" id="RU367022"/>
    </source>
</evidence>
<comment type="subcellular location">
    <subcellularLocation>
        <location evidence="1 5">Membrane</location>
        <topology evidence="1 5">Multi-pass membrane protein</topology>
    </subcellularLocation>
</comment>
<dbReference type="InterPro" id="IPR007274">
    <property type="entry name" value="Cop_transporter"/>
</dbReference>
<reference evidence="6 7" key="1">
    <citation type="submission" date="2014-04" db="EMBL/GenBank/DDBJ databases">
        <title>Evolutionary Origins and Diversification of the Mycorrhizal Mutualists.</title>
        <authorList>
            <consortium name="DOE Joint Genome Institute"/>
            <consortium name="Mycorrhizal Genomics Consortium"/>
            <person name="Kohler A."/>
            <person name="Kuo A."/>
            <person name="Nagy L.G."/>
            <person name="Floudas D."/>
            <person name="Copeland A."/>
            <person name="Barry K.W."/>
            <person name="Cichocki N."/>
            <person name="Veneault-Fourrey C."/>
            <person name="LaButti K."/>
            <person name="Lindquist E.A."/>
            <person name="Lipzen A."/>
            <person name="Lundell T."/>
            <person name="Morin E."/>
            <person name="Murat C."/>
            <person name="Riley R."/>
            <person name="Ohm R."/>
            <person name="Sun H."/>
            <person name="Tunlid A."/>
            <person name="Henrissat B."/>
            <person name="Grigoriev I.V."/>
            <person name="Hibbett D.S."/>
            <person name="Martin F."/>
        </authorList>
    </citation>
    <scope>NUCLEOTIDE SEQUENCE [LARGE SCALE GENOMIC DNA]</scope>
    <source>
        <strain evidence="6 7">Koide BX008</strain>
    </source>
</reference>
<organism evidence="6 7">
    <name type="scientific">Amanita muscaria (strain Koide BX008)</name>
    <dbReference type="NCBI Taxonomy" id="946122"/>
    <lineage>
        <taxon>Eukaryota</taxon>
        <taxon>Fungi</taxon>
        <taxon>Dikarya</taxon>
        <taxon>Basidiomycota</taxon>
        <taxon>Agaricomycotina</taxon>
        <taxon>Agaricomycetes</taxon>
        <taxon>Agaricomycetidae</taxon>
        <taxon>Agaricales</taxon>
        <taxon>Pluteineae</taxon>
        <taxon>Amanitaceae</taxon>
        <taxon>Amanita</taxon>
    </lineage>
</organism>
<keyword evidence="4 5" id="KW-0472">Membrane</keyword>
<keyword evidence="5" id="KW-0406">Ion transport</keyword>
<keyword evidence="2 5" id="KW-0812">Transmembrane</keyword>
<dbReference type="PANTHER" id="PTHR12483:SF27">
    <property type="entry name" value="COPPER TRANSPORT PROTEIN CTR1"/>
    <property type="match status" value="1"/>
</dbReference>
<evidence type="ECO:0000256" key="2">
    <source>
        <dbReference type="ARBA" id="ARBA00022692"/>
    </source>
</evidence>
<dbReference type="AlphaFoldDB" id="A0A0C2T572"/>
<keyword evidence="7" id="KW-1185">Reference proteome</keyword>
<gene>
    <name evidence="6" type="ORF">M378DRAFT_66072</name>
</gene>
<name>A0A0C2T572_AMAMK</name>
<dbReference type="Proteomes" id="UP000054549">
    <property type="component" value="Unassembled WGS sequence"/>
</dbReference>
<comment type="similarity">
    <text evidence="5">Belongs to the copper transporter (Ctr) (TC 1.A.56) family. SLC31A subfamily.</text>
</comment>
<dbReference type="PANTHER" id="PTHR12483">
    <property type="entry name" value="SOLUTE CARRIER FAMILY 31 COPPER TRANSPORTERS"/>
    <property type="match status" value="1"/>
</dbReference>
<proteinExistence type="inferred from homology"/>
<sequence length="157" mass="17266">MMVPYLHFTGGDYLIFKSLSPTTAGQLAGASIVLFFLALIERGLAAFRSYLEAYWERRTQALSSRDGTQIETSSNTHFLLKSSPYSGAKSTYRTFPPFTPSHDIPRGIFHAFQAFIGYGLMLAVMTFQAAYIIAILIGLGVGEVIFGRFSAGRHSGH</sequence>
<dbReference type="HOGENOM" id="CLU_090404_0_1_1"/>
<keyword evidence="3 5" id="KW-1133">Transmembrane helix</keyword>
<evidence type="ECO:0000313" key="6">
    <source>
        <dbReference type="EMBL" id="KIL71055.1"/>
    </source>
</evidence>
<keyword evidence="5" id="KW-0186">Copper</keyword>
<feature type="transmembrane region" description="Helical" evidence="5">
    <location>
        <begin position="20"/>
        <end position="40"/>
    </location>
</feature>
<evidence type="ECO:0000256" key="1">
    <source>
        <dbReference type="ARBA" id="ARBA00004141"/>
    </source>
</evidence>
<dbReference type="Pfam" id="PF04145">
    <property type="entry name" value="Ctr"/>
    <property type="match status" value="1"/>
</dbReference>
<accession>A0A0C2T572</accession>
<keyword evidence="5" id="KW-0187">Copper transport</keyword>
<protein>
    <recommendedName>
        <fullName evidence="5">Copper transport protein</fullName>
    </recommendedName>
</protein>
<keyword evidence="5" id="KW-0813">Transport</keyword>
<evidence type="ECO:0000313" key="7">
    <source>
        <dbReference type="Proteomes" id="UP000054549"/>
    </source>
</evidence>
<evidence type="ECO:0000256" key="4">
    <source>
        <dbReference type="ARBA" id="ARBA00023136"/>
    </source>
</evidence>
<evidence type="ECO:0000256" key="3">
    <source>
        <dbReference type="ARBA" id="ARBA00022989"/>
    </source>
</evidence>
<dbReference type="GO" id="GO:0005886">
    <property type="term" value="C:plasma membrane"/>
    <property type="evidence" value="ECO:0007669"/>
    <property type="project" value="TreeGrafter"/>
</dbReference>
<dbReference type="GO" id="GO:0005375">
    <property type="term" value="F:copper ion transmembrane transporter activity"/>
    <property type="evidence" value="ECO:0007669"/>
    <property type="project" value="UniProtKB-UniRule"/>
</dbReference>